<dbReference type="CDD" id="cd06502">
    <property type="entry name" value="TA_like"/>
    <property type="match status" value="1"/>
</dbReference>
<dbReference type="Pfam" id="PF01212">
    <property type="entry name" value="Beta_elim_lyase"/>
    <property type="match status" value="1"/>
</dbReference>
<protein>
    <submittedName>
        <fullName evidence="7">Threonine aldolase</fullName>
    </submittedName>
</protein>
<accession>A0A167W9Y0</accession>
<dbReference type="Proteomes" id="UP000242877">
    <property type="component" value="Unassembled WGS sequence"/>
</dbReference>
<evidence type="ECO:0000259" key="6">
    <source>
        <dbReference type="Pfam" id="PF01212"/>
    </source>
</evidence>
<comment type="caution">
    <text evidence="7">The sequence shown here is derived from an EMBL/GenBank/DDBJ whole genome shotgun (WGS) entry which is preliminary data.</text>
</comment>
<dbReference type="PANTHER" id="PTHR48097">
    <property type="entry name" value="L-THREONINE ALDOLASE-RELATED"/>
    <property type="match status" value="1"/>
</dbReference>
<dbReference type="GO" id="GO:0005829">
    <property type="term" value="C:cytosol"/>
    <property type="evidence" value="ECO:0007669"/>
    <property type="project" value="TreeGrafter"/>
</dbReference>
<dbReference type="AlphaFoldDB" id="A0A167W9Y0"/>
<evidence type="ECO:0000256" key="4">
    <source>
        <dbReference type="ARBA" id="ARBA00023239"/>
    </source>
</evidence>
<keyword evidence="8" id="KW-1185">Reference proteome</keyword>
<evidence type="ECO:0000256" key="3">
    <source>
        <dbReference type="ARBA" id="ARBA00022898"/>
    </source>
</evidence>
<dbReference type="FunFam" id="3.40.640.10:FF:000030">
    <property type="entry name" value="Low-specificity L-threonine aldolase"/>
    <property type="match status" value="1"/>
</dbReference>
<dbReference type="Gene3D" id="3.90.1150.10">
    <property type="entry name" value="Aspartate Aminotransferase, domain 1"/>
    <property type="match status" value="1"/>
</dbReference>
<dbReference type="PANTHER" id="PTHR48097:SF9">
    <property type="entry name" value="L-THREONINE ALDOLASE"/>
    <property type="match status" value="1"/>
</dbReference>
<keyword evidence="3" id="KW-0663">Pyridoxal phosphate</keyword>
<dbReference type="GO" id="GO:0008732">
    <property type="term" value="F:L-allo-threonine aldolase activity"/>
    <property type="evidence" value="ECO:0007669"/>
    <property type="project" value="TreeGrafter"/>
</dbReference>
<dbReference type="Gene3D" id="3.40.640.10">
    <property type="entry name" value="Type I PLP-dependent aspartate aminotransferase-like (Major domain)"/>
    <property type="match status" value="1"/>
</dbReference>
<keyword evidence="4" id="KW-0456">Lyase</keyword>
<evidence type="ECO:0000313" key="8">
    <source>
        <dbReference type="Proteomes" id="UP000242877"/>
    </source>
</evidence>
<dbReference type="VEuPathDB" id="FungiDB:AAP_04899"/>
<dbReference type="GO" id="GO:0006545">
    <property type="term" value="P:glycine biosynthetic process"/>
    <property type="evidence" value="ECO:0007669"/>
    <property type="project" value="TreeGrafter"/>
</dbReference>
<evidence type="ECO:0000256" key="2">
    <source>
        <dbReference type="ARBA" id="ARBA00006966"/>
    </source>
</evidence>
<dbReference type="InterPro" id="IPR015424">
    <property type="entry name" value="PyrdxlP-dep_Trfase"/>
</dbReference>
<gene>
    <name evidence="7" type="ORF">AAP_04899</name>
</gene>
<evidence type="ECO:0000313" key="7">
    <source>
        <dbReference type="EMBL" id="KZZ88576.1"/>
    </source>
</evidence>
<dbReference type="PIRSF" id="PIRSF017617">
    <property type="entry name" value="Thr_aldolase"/>
    <property type="match status" value="1"/>
</dbReference>
<organism evidence="7 8">
    <name type="scientific">Ascosphaera apis ARSEF 7405</name>
    <dbReference type="NCBI Taxonomy" id="392613"/>
    <lineage>
        <taxon>Eukaryota</taxon>
        <taxon>Fungi</taxon>
        <taxon>Dikarya</taxon>
        <taxon>Ascomycota</taxon>
        <taxon>Pezizomycotina</taxon>
        <taxon>Eurotiomycetes</taxon>
        <taxon>Eurotiomycetidae</taxon>
        <taxon>Onygenales</taxon>
        <taxon>Ascosphaeraceae</taxon>
        <taxon>Ascosphaera</taxon>
    </lineage>
</organism>
<comment type="cofactor">
    <cofactor evidence="1">
        <name>pyridoxal 5'-phosphate</name>
        <dbReference type="ChEBI" id="CHEBI:597326"/>
    </cofactor>
</comment>
<dbReference type="InterPro" id="IPR015422">
    <property type="entry name" value="PyrdxlP-dep_Trfase_small"/>
</dbReference>
<dbReference type="InterPro" id="IPR001597">
    <property type="entry name" value="ArAA_b-elim_lyase/Thr_aldolase"/>
</dbReference>
<feature type="domain" description="Aromatic amino acid beta-eliminating lyase/threonine aldolase" evidence="6">
    <location>
        <begin position="35"/>
        <end position="325"/>
    </location>
</feature>
<dbReference type="InterPro" id="IPR023603">
    <property type="entry name" value="Low_specificity_L-TA-like"/>
</dbReference>
<dbReference type="GO" id="GO:0006567">
    <property type="term" value="P:L-threonine catabolic process"/>
    <property type="evidence" value="ECO:0007669"/>
    <property type="project" value="TreeGrafter"/>
</dbReference>
<feature type="modified residue" description="N6-(pyridoxal phosphate)lysine" evidence="5">
    <location>
        <position position="238"/>
    </location>
</feature>
<evidence type="ECO:0000256" key="1">
    <source>
        <dbReference type="ARBA" id="ARBA00001933"/>
    </source>
</evidence>
<dbReference type="NCBIfam" id="NF041359">
    <property type="entry name" value="GntG_guanitoxin"/>
    <property type="match status" value="1"/>
</dbReference>
<comment type="similarity">
    <text evidence="2">Belongs to the threonine aldolase family.</text>
</comment>
<dbReference type="SUPFAM" id="SSF53383">
    <property type="entry name" value="PLP-dependent transferases"/>
    <property type="match status" value="1"/>
</dbReference>
<sequence>MGDFHEPTAEFVKASCPTYTPMPNFIKALEKAGRDFRSDTITVPNQEVMQAILEASVGDDVFDEDESVHALERYVAELTGKEAAMWVLSGTMGNQICLRTHLTQPPHSVLCDKRAHIYVWESGAMPALSQASVTAVAPSNGVHLTLKDVKENIIPEDNLHFPPTRVVALENTLNGTILPLSHAKEISSFVRSFPVPEGQKPIAMHLDGARLFDAVAGEGVDIKEYAACFDSMSLCLSKGLGAPMGSIVVGTKQFIRRARWTRKMFGGGTRQPGMMAAAGLAGLKYALPRLSAVHALAKQTAARLEALGYKFGCPVQTSMVILDLNAVGIPAAALTQYCEEAGLYVWKGGSRFVFHQQTTQKACDDLVAALSRLMEDKKAGKFADEIGEVKGYF</sequence>
<dbReference type="InterPro" id="IPR015421">
    <property type="entry name" value="PyrdxlP-dep_Trfase_major"/>
</dbReference>
<dbReference type="OrthoDB" id="10261951at2759"/>
<name>A0A167W9Y0_9EURO</name>
<proteinExistence type="inferred from homology"/>
<dbReference type="EMBL" id="AZGZ01000025">
    <property type="protein sequence ID" value="KZZ88576.1"/>
    <property type="molecule type" value="Genomic_DNA"/>
</dbReference>
<reference evidence="7 8" key="1">
    <citation type="journal article" date="2016" name="Genome Biol. Evol.">
        <title>Divergent and convergent evolution of fungal pathogenicity.</title>
        <authorList>
            <person name="Shang Y."/>
            <person name="Xiao G."/>
            <person name="Zheng P."/>
            <person name="Cen K."/>
            <person name="Zhan S."/>
            <person name="Wang C."/>
        </authorList>
    </citation>
    <scope>NUCLEOTIDE SEQUENCE [LARGE SCALE GENOMIC DNA]</scope>
    <source>
        <strain evidence="7 8">ARSEF 7405</strain>
    </source>
</reference>
<evidence type="ECO:0000256" key="5">
    <source>
        <dbReference type="PIRSR" id="PIRSR017617-1"/>
    </source>
</evidence>